<dbReference type="AlphaFoldDB" id="A0A1Q8QZE1"/>
<dbReference type="SMART" id="SM01008">
    <property type="entry name" value="Ald_Xan_dh_C"/>
    <property type="match status" value="1"/>
</dbReference>
<dbReference type="Proteomes" id="UP000186102">
    <property type="component" value="Unassembled WGS sequence"/>
</dbReference>
<dbReference type="InterPro" id="IPR000674">
    <property type="entry name" value="Ald_Oxase/Xan_DH_a/b"/>
</dbReference>
<dbReference type="Pfam" id="PF02738">
    <property type="entry name" value="MoCoBD_1"/>
    <property type="match status" value="1"/>
</dbReference>
<dbReference type="OrthoDB" id="41753at2"/>
<protein>
    <submittedName>
        <fullName evidence="2">Xanthine dehydrogenase, molybdenum binding subunit</fullName>
    </submittedName>
</protein>
<name>A0A1Q8QZE1_9FIRM</name>
<dbReference type="InterPro" id="IPR016208">
    <property type="entry name" value="Ald_Oxase/xanthine_DH-like"/>
</dbReference>
<keyword evidence="3" id="KW-1185">Reference proteome</keyword>
<dbReference type="SUPFAM" id="SSF54665">
    <property type="entry name" value="CO dehydrogenase molybdoprotein N-domain-like"/>
    <property type="match status" value="1"/>
</dbReference>
<dbReference type="InterPro" id="IPR036856">
    <property type="entry name" value="Ald_Oxase/Xan_DH_a/b_sf"/>
</dbReference>
<dbReference type="PANTHER" id="PTHR11908:SF157">
    <property type="entry name" value="XANTHINE DEHYDROGENASE SUBUNIT D-RELATED"/>
    <property type="match status" value="1"/>
</dbReference>
<dbReference type="Gene3D" id="3.30.365.10">
    <property type="entry name" value="Aldehyde oxidase/xanthine dehydrogenase, molybdopterin binding domain"/>
    <property type="match status" value="3"/>
</dbReference>
<dbReference type="RefSeq" id="WP_075364157.1">
    <property type="nucleotide sequence ID" value="NZ_MLBF01000007.1"/>
</dbReference>
<dbReference type="SUPFAM" id="SSF56003">
    <property type="entry name" value="Molybdenum cofactor-binding domain"/>
    <property type="match status" value="1"/>
</dbReference>
<dbReference type="STRING" id="1888891.DSOL_1437"/>
<organism evidence="2 3">
    <name type="scientific">Desulfosporosinus metallidurans</name>
    <dbReference type="NCBI Taxonomy" id="1888891"/>
    <lineage>
        <taxon>Bacteria</taxon>
        <taxon>Bacillati</taxon>
        <taxon>Bacillota</taxon>
        <taxon>Clostridia</taxon>
        <taxon>Eubacteriales</taxon>
        <taxon>Desulfitobacteriaceae</taxon>
        <taxon>Desulfosporosinus</taxon>
    </lineage>
</organism>
<sequence length="421" mass="46333">MNTTIVGSRVIREDAWGKVFGQTKFPADVNLPDQIYGVVVRSPHPHARVRKINIDQAMGLPGVVTVLTAKDVPHNSHGVLFRDQPVLADYIRMVGDPVAVVGAETIEIARAAAKLVDVDYDLLPAVFDPEEAMIPDVLPLHPELRPTNILYHLPIRRGDMDKGWDLADVVIERDYSTQHVDHAFLQPEAVLAYVDERGHMVVQTATQYAHYDRGEIAHALGLRFSQVQVKTLAVGGAFGGREDISLQILAALIAWTTQRPVKMENTREESFYSHSKRHPVRMHYKTGATQDGKLVAMETKIIGDAGAYASWSINVLRKSAVHATGPYEIPNVLIDSYAVFTNNPFSGAMRGFGAAQTVLAYESQMDLLAKELGISPLEIRLRNHFKVGSTTATGQVLNGSVPLDQCLAKISSYLQKGEDTL</sequence>
<dbReference type="PANTHER" id="PTHR11908">
    <property type="entry name" value="XANTHINE DEHYDROGENASE"/>
    <property type="match status" value="1"/>
</dbReference>
<gene>
    <name evidence="2" type="ORF">DSOL_1437</name>
</gene>
<dbReference type="GO" id="GO:0016491">
    <property type="term" value="F:oxidoreductase activity"/>
    <property type="evidence" value="ECO:0007669"/>
    <property type="project" value="InterPro"/>
</dbReference>
<reference evidence="2 3" key="1">
    <citation type="submission" date="2016-09" db="EMBL/GenBank/DDBJ databases">
        <title>Complete genome of Desulfosporosinus sp. OL.</title>
        <authorList>
            <person name="Mardanov A."/>
            <person name="Beletsky A."/>
            <person name="Panova A."/>
            <person name="Karnachuk O."/>
            <person name="Ravin N."/>
        </authorList>
    </citation>
    <scope>NUCLEOTIDE SEQUENCE [LARGE SCALE GENOMIC DNA]</scope>
    <source>
        <strain evidence="2 3">OL</strain>
    </source>
</reference>
<evidence type="ECO:0000313" key="3">
    <source>
        <dbReference type="Proteomes" id="UP000186102"/>
    </source>
</evidence>
<evidence type="ECO:0000313" key="2">
    <source>
        <dbReference type="EMBL" id="OLN32686.1"/>
    </source>
</evidence>
<dbReference type="Pfam" id="PF01315">
    <property type="entry name" value="Ald_Xan_dh_C"/>
    <property type="match status" value="1"/>
</dbReference>
<dbReference type="EMBL" id="MLBF01000007">
    <property type="protein sequence ID" value="OLN32686.1"/>
    <property type="molecule type" value="Genomic_DNA"/>
</dbReference>
<proteinExistence type="predicted"/>
<comment type="caution">
    <text evidence="2">The sequence shown here is derived from an EMBL/GenBank/DDBJ whole genome shotgun (WGS) entry which is preliminary data.</text>
</comment>
<dbReference type="InterPro" id="IPR008274">
    <property type="entry name" value="AldOxase/xan_DH_MoCoBD1"/>
</dbReference>
<accession>A0A1Q8QZE1</accession>
<dbReference type="GO" id="GO:0005506">
    <property type="term" value="F:iron ion binding"/>
    <property type="evidence" value="ECO:0007669"/>
    <property type="project" value="InterPro"/>
</dbReference>
<feature type="domain" description="Aldehyde oxidase/xanthine dehydrogenase a/b hammerhead" evidence="1">
    <location>
        <begin position="20"/>
        <end position="124"/>
    </location>
</feature>
<dbReference type="Gene3D" id="3.90.1170.50">
    <property type="entry name" value="Aldehyde oxidase/xanthine dehydrogenase, a/b hammerhead"/>
    <property type="match status" value="1"/>
</dbReference>
<dbReference type="InterPro" id="IPR037165">
    <property type="entry name" value="AldOxase/xan_DH_Mopterin-bd_sf"/>
</dbReference>
<evidence type="ECO:0000259" key="1">
    <source>
        <dbReference type="SMART" id="SM01008"/>
    </source>
</evidence>